<evidence type="ECO:0000313" key="7">
    <source>
        <dbReference type="Proteomes" id="UP000004491"/>
    </source>
</evidence>
<evidence type="ECO:0000256" key="5">
    <source>
        <dbReference type="SAM" id="MobiDB-lite"/>
    </source>
</evidence>
<accession>G2DAL1</accession>
<evidence type="ECO:0000256" key="4">
    <source>
        <dbReference type="ARBA" id="ARBA00023145"/>
    </source>
</evidence>
<evidence type="ECO:0000256" key="3">
    <source>
        <dbReference type="ARBA" id="ARBA00022801"/>
    </source>
</evidence>
<keyword evidence="6" id="KW-0012">Acyltransferase</keyword>
<comment type="similarity">
    <text evidence="1">Belongs to the gamma-glutamyltransferase family.</text>
</comment>
<keyword evidence="2 6" id="KW-0808">Transferase</keyword>
<proteinExistence type="inferred from homology"/>
<dbReference type="Pfam" id="PF01019">
    <property type="entry name" value="G_glu_transpept"/>
    <property type="match status" value="1"/>
</dbReference>
<keyword evidence="4" id="KW-0865">Zymogen</keyword>
<dbReference type="AlphaFoldDB" id="G2DAL1"/>
<dbReference type="InterPro" id="IPR051792">
    <property type="entry name" value="GGT_bact"/>
</dbReference>
<dbReference type="MEROPS" id="T03.013"/>
<dbReference type="InterPro" id="IPR029055">
    <property type="entry name" value="Ntn_hydrolases_N"/>
</dbReference>
<gene>
    <name evidence="6" type="primary">ggt1</name>
    <name evidence="6" type="ORF">Rifp1Sym_ak00280</name>
</gene>
<sequence length="545" mass="58409">MICCAYYPSWVCRFLHSTTFQGAIDPKNAAIVNRCTQMGAVAAGHSTTAEAARLILQEGGNAFDAAISAMLTACVAEPILASLGGGGFLTAHPVGADPLVYDFFVQTPHRKRDASEIDLYPIVADFGDANQSFHIGMGSIATPGFVGGVFAIHRELASLPLQRLFEPAIELARSGVPLNPFQHLIAQIVAPILRSTDTASRLWHASEEAGALPEVGALHHNPQLADLLEALQREGEALFYRGEPAQLLVRACRESGGHLLAEDLEQFEVIRRSPLRCHYQGAQILTNPLPSLGGSLIHFTLQLLEPCTLGRFPAASAEPLRFLARSMRQTQLMRQHPEAGNDLSHAASLLQAFQNRVAEGGISSRGTTQISIADRDGNLASLTLSNGEGSGYIIPNTGVMLNNMLGEEDLNPLGFNQWPENQRIASMMAPTLLMLADGRRIVTGSGGSNRIRSAILQVISNLIDFEMPLAEAVAAPRVHLEGGLLSIEPGLPAETISALEEEFPQQELWKQKSLFFGGTHSVALSSSGEVSGAGDERRGGVWLSA</sequence>
<evidence type="ECO:0000256" key="1">
    <source>
        <dbReference type="ARBA" id="ARBA00009381"/>
    </source>
</evidence>
<keyword evidence="7" id="KW-1185">Reference proteome</keyword>
<dbReference type="GO" id="GO:0103068">
    <property type="term" value="F:leukotriene C4 gamma-glutamyl transferase activity"/>
    <property type="evidence" value="ECO:0007669"/>
    <property type="project" value="UniProtKB-EC"/>
</dbReference>
<name>G2DAL1_9GAMM</name>
<keyword evidence="3" id="KW-0378">Hydrolase</keyword>
<protein>
    <submittedName>
        <fullName evidence="6">Gamma-glutamyltranspeptidase</fullName>
        <ecNumber evidence="6">2.3.2.2</ecNumber>
    </submittedName>
</protein>
<dbReference type="PATRIC" id="fig|1048808.3.peg.605"/>
<dbReference type="EMBL" id="AFOC01000011">
    <property type="protein sequence ID" value="EGV52347.1"/>
    <property type="molecule type" value="Genomic_DNA"/>
</dbReference>
<dbReference type="SUPFAM" id="SSF56235">
    <property type="entry name" value="N-terminal nucleophile aminohydrolases (Ntn hydrolases)"/>
    <property type="match status" value="1"/>
</dbReference>
<dbReference type="PANTHER" id="PTHR43199">
    <property type="entry name" value="GLUTATHIONE HYDROLASE"/>
    <property type="match status" value="1"/>
</dbReference>
<reference evidence="6" key="1">
    <citation type="journal article" date="2011" name="ISME J.">
        <title>The endosymbionts of the deep-sea tubeworms Riftia pachyptila and Tevnia jerichonana share an identical physiology as revealed by proteogenomic analyses.</title>
        <authorList>
            <person name="Gardebrecht A."/>
            <person name="Markert S."/>
            <person name="Felbeck H."/>
            <person name="Thuermer A."/>
            <person name="Albrecht D."/>
            <person name="Wollherr A."/>
            <person name="Kabisch J."/>
            <person name="Lehmann R."/>
            <person name="Daniel R."/>
            <person name="Liesegang H."/>
            <person name="Hecker M."/>
            <person name="Sievert S.M."/>
            <person name="Schweder T."/>
        </authorList>
    </citation>
    <scope>NUCLEOTIDE SEQUENCE [LARGE SCALE GENOMIC DNA]</scope>
</reference>
<dbReference type="GO" id="GO:0016787">
    <property type="term" value="F:hydrolase activity"/>
    <property type="evidence" value="ECO:0007669"/>
    <property type="project" value="UniProtKB-KW"/>
</dbReference>
<comment type="caution">
    <text evidence="6">The sequence shown here is derived from an EMBL/GenBank/DDBJ whole genome shotgun (WGS) entry which is preliminary data.</text>
</comment>
<dbReference type="PRINTS" id="PR01210">
    <property type="entry name" value="GGTRANSPTASE"/>
</dbReference>
<evidence type="ECO:0000313" key="6">
    <source>
        <dbReference type="EMBL" id="EGV52347.1"/>
    </source>
</evidence>
<feature type="region of interest" description="Disordered" evidence="5">
    <location>
        <begin position="525"/>
        <end position="545"/>
    </location>
</feature>
<evidence type="ECO:0000256" key="2">
    <source>
        <dbReference type="ARBA" id="ARBA00022679"/>
    </source>
</evidence>
<dbReference type="Proteomes" id="UP000004491">
    <property type="component" value="Unassembled WGS sequence"/>
</dbReference>
<dbReference type="Gene3D" id="3.60.20.40">
    <property type="match status" value="1"/>
</dbReference>
<organism evidence="6 7">
    <name type="scientific">endosymbiont of Riftia pachyptila</name>
    <name type="common">vent Ph05</name>
    <dbReference type="NCBI Taxonomy" id="1048808"/>
    <lineage>
        <taxon>Bacteria</taxon>
        <taxon>Pseudomonadati</taxon>
        <taxon>Pseudomonadota</taxon>
        <taxon>Gammaproteobacteria</taxon>
        <taxon>sulfur-oxidizing symbionts</taxon>
    </lineage>
</organism>
<dbReference type="PANTHER" id="PTHR43199:SF1">
    <property type="entry name" value="GLUTATHIONE HYDROLASE PROENZYME"/>
    <property type="match status" value="1"/>
</dbReference>
<dbReference type="EC" id="2.3.2.2" evidence="6"/>
<dbReference type="InterPro" id="IPR043137">
    <property type="entry name" value="GGT_ssub_C"/>
</dbReference>